<comment type="subcellular location">
    <subcellularLocation>
        <location evidence="1 14">Cytoplasm</location>
    </subcellularLocation>
</comment>
<gene>
    <name evidence="14 18" type="primary">murC</name>
    <name evidence="18" type="ORF">Lsed01_01170</name>
</gene>
<evidence type="ECO:0000256" key="9">
    <source>
        <dbReference type="ARBA" id="ARBA00022960"/>
    </source>
</evidence>
<dbReference type="InterPro" id="IPR000713">
    <property type="entry name" value="Mur_ligase_N"/>
</dbReference>
<evidence type="ECO:0000256" key="12">
    <source>
        <dbReference type="ARBA" id="ARBA00023316"/>
    </source>
</evidence>
<dbReference type="Gene3D" id="3.90.190.20">
    <property type="entry name" value="Mur ligase, C-terminal domain"/>
    <property type="match status" value="1"/>
</dbReference>
<evidence type="ECO:0000256" key="13">
    <source>
        <dbReference type="ARBA" id="ARBA00047833"/>
    </source>
</evidence>
<accession>A0ABP9WFZ8</accession>
<reference evidence="18 19" key="1">
    <citation type="submission" date="2024-02" db="EMBL/GenBank/DDBJ databases">
        <title>Lysinimicrobium sediminis NBRC 112286.</title>
        <authorList>
            <person name="Ichikawa N."/>
            <person name="Katano-Makiyama Y."/>
            <person name="Hidaka K."/>
        </authorList>
    </citation>
    <scope>NUCLEOTIDE SEQUENCE [LARGE SCALE GENOMIC DNA]</scope>
    <source>
        <strain evidence="18 19">NBRC 112286</strain>
    </source>
</reference>
<sequence>MTDRIHFIAVGGSGMSAVARLIAARGYTVTGTDLRESAYFLALRDAGMDVRIGHDASLVDGATAVVVSTAVRETNVELARARELGIPVWHRSEALVVALEGQRLVAVAGSHGKTTTSAMVAHALHASGIDAGFAVGARVFGIEGAVAGGYAGSAGIAVLEADESDGSFLRYSPEVAILLNIEPDHLDHHGTVENLHRAFGDFAAQSRTVVACVDDPVVRGLADRARAAGTRVLTYATASSGLEADALVGGTTVTHAGREVPLMVSSPGHHNRLNATAAWLAAIEMGADPAAAAASFASFAGTGRRYQLRGEAAGVRVIDDYAHHPTEVAALLRAARDGGVGRMVVLFQPALFTRTQMHAEGFGRALSVADTAVVLAPVHGDREDPIEGVTSASIAAHATMPEGSSLVLADDLEEAARLAADLARPGDTVFTVGSGTVTLAADWILQRLATREAAATPAEDSDG</sequence>
<dbReference type="SUPFAM" id="SSF53623">
    <property type="entry name" value="MurD-like peptide ligases, catalytic domain"/>
    <property type="match status" value="1"/>
</dbReference>
<keyword evidence="12 14" id="KW-0961">Cell wall biogenesis/degradation</keyword>
<dbReference type="Pfam" id="PF02875">
    <property type="entry name" value="Mur_ligase_C"/>
    <property type="match status" value="1"/>
</dbReference>
<dbReference type="PANTHER" id="PTHR43445:SF3">
    <property type="entry name" value="UDP-N-ACETYLMURAMATE--L-ALANINE LIGASE"/>
    <property type="match status" value="1"/>
</dbReference>
<comment type="similarity">
    <text evidence="14">Belongs to the MurCDEF family.</text>
</comment>
<feature type="binding site" evidence="14">
    <location>
        <begin position="109"/>
        <end position="115"/>
    </location>
    <ligand>
        <name>ATP</name>
        <dbReference type="ChEBI" id="CHEBI:30616"/>
    </ligand>
</feature>
<proteinExistence type="inferred from homology"/>
<name>A0ABP9WFZ8_9MICO</name>
<feature type="domain" description="Mur ligase N-terminal catalytic" evidence="15">
    <location>
        <begin position="4"/>
        <end position="97"/>
    </location>
</feature>
<dbReference type="InterPro" id="IPR036615">
    <property type="entry name" value="Mur_ligase_C_dom_sf"/>
</dbReference>
<dbReference type="NCBIfam" id="TIGR01082">
    <property type="entry name" value="murC"/>
    <property type="match status" value="1"/>
</dbReference>
<keyword evidence="11 14" id="KW-0131">Cell cycle</keyword>
<evidence type="ECO:0000256" key="14">
    <source>
        <dbReference type="HAMAP-Rule" id="MF_00046"/>
    </source>
</evidence>
<evidence type="ECO:0000256" key="4">
    <source>
        <dbReference type="ARBA" id="ARBA00022490"/>
    </source>
</evidence>
<evidence type="ECO:0000313" key="19">
    <source>
        <dbReference type="Proteomes" id="UP001426770"/>
    </source>
</evidence>
<dbReference type="RefSeq" id="WP_345379064.1">
    <property type="nucleotide sequence ID" value="NZ_BAABRR010000005.1"/>
</dbReference>
<keyword evidence="5 14" id="KW-0436">Ligase</keyword>
<dbReference type="PANTHER" id="PTHR43445">
    <property type="entry name" value="UDP-N-ACETYLMURAMATE--L-ALANINE LIGASE-RELATED"/>
    <property type="match status" value="1"/>
</dbReference>
<evidence type="ECO:0000256" key="1">
    <source>
        <dbReference type="ARBA" id="ARBA00004496"/>
    </source>
</evidence>
<feature type="domain" description="Mur ligase central" evidence="17">
    <location>
        <begin position="107"/>
        <end position="282"/>
    </location>
</feature>
<dbReference type="SUPFAM" id="SSF53244">
    <property type="entry name" value="MurD-like peptide ligases, peptide-binding domain"/>
    <property type="match status" value="1"/>
</dbReference>
<evidence type="ECO:0000256" key="6">
    <source>
        <dbReference type="ARBA" id="ARBA00022618"/>
    </source>
</evidence>
<dbReference type="InterPro" id="IPR050061">
    <property type="entry name" value="MurCDEF_pg_biosynth"/>
</dbReference>
<evidence type="ECO:0000259" key="15">
    <source>
        <dbReference type="Pfam" id="PF01225"/>
    </source>
</evidence>
<comment type="function">
    <text evidence="14">Cell wall formation.</text>
</comment>
<evidence type="ECO:0000256" key="7">
    <source>
        <dbReference type="ARBA" id="ARBA00022741"/>
    </source>
</evidence>
<comment type="pathway">
    <text evidence="2 14">Cell wall biogenesis; peptidoglycan biosynthesis.</text>
</comment>
<evidence type="ECO:0000313" key="18">
    <source>
        <dbReference type="EMBL" id="GAA5518737.1"/>
    </source>
</evidence>
<organism evidence="18 19">
    <name type="scientific">Demequina sediminis</name>
    <dbReference type="NCBI Taxonomy" id="1930058"/>
    <lineage>
        <taxon>Bacteria</taxon>
        <taxon>Bacillati</taxon>
        <taxon>Actinomycetota</taxon>
        <taxon>Actinomycetes</taxon>
        <taxon>Micrococcales</taxon>
        <taxon>Demequinaceae</taxon>
        <taxon>Demequina</taxon>
    </lineage>
</organism>
<dbReference type="EC" id="6.3.2.8" evidence="3 14"/>
<comment type="caution">
    <text evidence="18">The sequence shown here is derived from an EMBL/GenBank/DDBJ whole genome shotgun (WGS) entry which is preliminary data.</text>
</comment>
<dbReference type="EMBL" id="BAABRR010000005">
    <property type="protein sequence ID" value="GAA5518737.1"/>
    <property type="molecule type" value="Genomic_DNA"/>
</dbReference>
<dbReference type="GO" id="GO:0016874">
    <property type="term" value="F:ligase activity"/>
    <property type="evidence" value="ECO:0007669"/>
    <property type="project" value="UniProtKB-KW"/>
</dbReference>
<evidence type="ECO:0000256" key="3">
    <source>
        <dbReference type="ARBA" id="ARBA00012211"/>
    </source>
</evidence>
<protein>
    <recommendedName>
        <fullName evidence="3 14">UDP-N-acetylmuramate--L-alanine ligase</fullName>
        <ecNumber evidence="3 14">6.3.2.8</ecNumber>
    </recommendedName>
    <alternativeName>
        <fullName evidence="14">UDP-N-acetylmuramoyl-L-alanine synthetase</fullName>
    </alternativeName>
</protein>
<evidence type="ECO:0000256" key="10">
    <source>
        <dbReference type="ARBA" id="ARBA00022984"/>
    </source>
</evidence>
<dbReference type="InterPro" id="IPR005758">
    <property type="entry name" value="UDP-N-AcMur_Ala_ligase_MurC"/>
</dbReference>
<feature type="domain" description="Mur ligase C-terminal" evidence="16">
    <location>
        <begin position="304"/>
        <end position="435"/>
    </location>
</feature>
<dbReference type="Pfam" id="PF08245">
    <property type="entry name" value="Mur_ligase_M"/>
    <property type="match status" value="1"/>
</dbReference>
<evidence type="ECO:0000256" key="8">
    <source>
        <dbReference type="ARBA" id="ARBA00022840"/>
    </source>
</evidence>
<evidence type="ECO:0000259" key="17">
    <source>
        <dbReference type="Pfam" id="PF08245"/>
    </source>
</evidence>
<dbReference type="HAMAP" id="MF_00046">
    <property type="entry name" value="MurC"/>
    <property type="match status" value="1"/>
</dbReference>
<evidence type="ECO:0000259" key="16">
    <source>
        <dbReference type="Pfam" id="PF02875"/>
    </source>
</evidence>
<dbReference type="InterPro" id="IPR036565">
    <property type="entry name" value="Mur-like_cat_sf"/>
</dbReference>
<dbReference type="InterPro" id="IPR004101">
    <property type="entry name" value="Mur_ligase_C"/>
</dbReference>
<keyword evidence="7 14" id="KW-0547">Nucleotide-binding</keyword>
<keyword evidence="19" id="KW-1185">Reference proteome</keyword>
<dbReference type="Gene3D" id="3.40.50.720">
    <property type="entry name" value="NAD(P)-binding Rossmann-like Domain"/>
    <property type="match status" value="1"/>
</dbReference>
<evidence type="ECO:0000256" key="2">
    <source>
        <dbReference type="ARBA" id="ARBA00004752"/>
    </source>
</evidence>
<dbReference type="Gene3D" id="3.40.1190.10">
    <property type="entry name" value="Mur-like, catalytic domain"/>
    <property type="match status" value="1"/>
</dbReference>
<evidence type="ECO:0000256" key="11">
    <source>
        <dbReference type="ARBA" id="ARBA00023306"/>
    </source>
</evidence>
<keyword evidence="6 14" id="KW-0132">Cell division</keyword>
<comment type="catalytic activity">
    <reaction evidence="13 14">
        <text>UDP-N-acetyl-alpha-D-muramate + L-alanine + ATP = UDP-N-acetyl-alpha-D-muramoyl-L-alanine + ADP + phosphate + H(+)</text>
        <dbReference type="Rhea" id="RHEA:23372"/>
        <dbReference type="ChEBI" id="CHEBI:15378"/>
        <dbReference type="ChEBI" id="CHEBI:30616"/>
        <dbReference type="ChEBI" id="CHEBI:43474"/>
        <dbReference type="ChEBI" id="CHEBI:57972"/>
        <dbReference type="ChEBI" id="CHEBI:70757"/>
        <dbReference type="ChEBI" id="CHEBI:83898"/>
        <dbReference type="ChEBI" id="CHEBI:456216"/>
        <dbReference type="EC" id="6.3.2.8"/>
    </reaction>
</comment>
<dbReference type="Proteomes" id="UP001426770">
    <property type="component" value="Unassembled WGS sequence"/>
</dbReference>
<keyword evidence="8 14" id="KW-0067">ATP-binding</keyword>
<keyword evidence="9 14" id="KW-0133">Cell shape</keyword>
<evidence type="ECO:0000256" key="5">
    <source>
        <dbReference type="ARBA" id="ARBA00022598"/>
    </source>
</evidence>
<keyword evidence="10 14" id="KW-0573">Peptidoglycan synthesis</keyword>
<keyword evidence="4 14" id="KW-0963">Cytoplasm</keyword>
<dbReference type="SUPFAM" id="SSF51984">
    <property type="entry name" value="MurCD N-terminal domain"/>
    <property type="match status" value="1"/>
</dbReference>
<dbReference type="InterPro" id="IPR013221">
    <property type="entry name" value="Mur_ligase_cen"/>
</dbReference>
<dbReference type="Pfam" id="PF01225">
    <property type="entry name" value="Mur_ligase"/>
    <property type="match status" value="1"/>
</dbReference>